<proteinExistence type="predicted"/>
<evidence type="ECO:0000313" key="2">
    <source>
        <dbReference type="Proteomes" id="UP000053617"/>
    </source>
</evidence>
<name>A0A0D2IK23_9EURO</name>
<dbReference type="AlphaFoldDB" id="A0A0D2IK23"/>
<dbReference type="EMBL" id="KN847479">
    <property type="protein sequence ID" value="KIX03566.1"/>
    <property type="molecule type" value="Genomic_DNA"/>
</dbReference>
<keyword evidence="2" id="KW-1185">Reference proteome</keyword>
<dbReference type="VEuPathDB" id="FungiDB:Z518_07119"/>
<dbReference type="RefSeq" id="XP_013270702.1">
    <property type="nucleotide sequence ID" value="XM_013415248.1"/>
</dbReference>
<evidence type="ECO:0000313" key="1">
    <source>
        <dbReference type="EMBL" id="KIX03566.1"/>
    </source>
</evidence>
<protein>
    <submittedName>
        <fullName evidence="1">Rhinocladiella mackenziei CBS 650.93 unplaced genomic scaffold supercont1.5, whole genome shotgun sequence</fullName>
    </submittedName>
</protein>
<accession>A0A0D2IK23</accession>
<dbReference type="Proteomes" id="UP000053617">
    <property type="component" value="Unassembled WGS sequence"/>
</dbReference>
<organism evidence="1 2">
    <name type="scientific">Rhinocladiella mackenziei CBS 650.93</name>
    <dbReference type="NCBI Taxonomy" id="1442369"/>
    <lineage>
        <taxon>Eukaryota</taxon>
        <taxon>Fungi</taxon>
        <taxon>Dikarya</taxon>
        <taxon>Ascomycota</taxon>
        <taxon>Pezizomycotina</taxon>
        <taxon>Eurotiomycetes</taxon>
        <taxon>Chaetothyriomycetidae</taxon>
        <taxon>Chaetothyriales</taxon>
        <taxon>Herpotrichiellaceae</taxon>
        <taxon>Rhinocladiella</taxon>
    </lineage>
</organism>
<gene>
    <name evidence="1" type="ORF">Z518_07119</name>
</gene>
<dbReference type="STRING" id="1442369.A0A0D2IK23"/>
<dbReference type="GeneID" id="25295190"/>
<dbReference type="HOGENOM" id="CLU_2039353_0_0_1"/>
<sequence>MASTRPKLHHVDRHIELMFRPSVRAFGVAKLKTRIVTNDNDFNDALSAKIGITGGGFSGPMTGPLFEWFGMYNGASMNRQARWADGFAAKYLNGAKPKDYQDQEMGGMKFLLNVTYADTNE</sequence>
<reference evidence="1 2" key="1">
    <citation type="submission" date="2015-01" db="EMBL/GenBank/DDBJ databases">
        <title>The Genome Sequence of Rhinocladiella mackenzie CBS 650.93.</title>
        <authorList>
            <consortium name="The Broad Institute Genomics Platform"/>
            <person name="Cuomo C."/>
            <person name="de Hoog S."/>
            <person name="Gorbushina A."/>
            <person name="Stielow B."/>
            <person name="Teixiera M."/>
            <person name="Abouelleil A."/>
            <person name="Chapman S.B."/>
            <person name="Priest M."/>
            <person name="Young S.K."/>
            <person name="Wortman J."/>
            <person name="Nusbaum C."/>
            <person name="Birren B."/>
        </authorList>
    </citation>
    <scope>NUCLEOTIDE SEQUENCE [LARGE SCALE GENOMIC DNA]</scope>
    <source>
        <strain evidence="1 2">CBS 650.93</strain>
    </source>
</reference>